<evidence type="ECO:0000256" key="7">
    <source>
        <dbReference type="ARBA" id="ARBA00023136"/>
    </source>
</evidence>
<dbReference type="InterPro" id="IPR007387">
    <property type="entry name" value="TRAP_DctQ"/>
</dbReference>
<dbReference type="GO" id="GO:0022857">
    <property type="term" value="F:transmembrane transporter activity"/>
    <property type="evidence" value="ECO:0007669"/>
    <property type="project" value="TreeGrafter"/>
</dbReference>
<evidence type="ECO:0000256" key="5">
    <source>
        <dbReference type="ARBA" id="ARBA00022692"/>
    </source>
</evidence>
<name>A0A0J6CVM8_9BACL</name>
<comment type="similarity">
    <text evidence="8">Belongs to the TRAP transporter small permease family.</text>
</comment>
<dbReference type="Pfam" id="PF04290">
    <property type="entry name" value="DctQ"/>
    <property type="match status" value="1"/>
</dbReference>
<organism evidence="9 10">
    <name type="scientific">Guptibacillus hwajinpoensis</name>
    <dbReference type="NCBI Taxonomy" id="208199"/>
    <lineage>
        <taxon>Bacteria</taxon>
        <taxon>Bacillati</taxon>
        <taxon>Bacillota</taxon>
        <taxon>Bacilli</taxon>
        <taxon>Bacillales</taxon>
        <taxon>Guptibacillaceae</taxon>
        <taxon>Guptibacillus</taxon>
    </lineage>
</organism>
<keyword evidence="4" id="KW-0997">Cell inner membrane</keyword>
<dbReference type="PANTHER" id="PTHR35011">
    <property type="entry name" value="2,3-DIKETO-L-GULONATE TRAP TRANSPORTER SMALL PERMEASE PROTEIN YIAM"/>
    <property type="match status" value="1"/>
</dbReference>
<evidence type="ECO:0000256" key="1">
    <source>
        <dbReference type="ARBA" id="ARBA00004429"/>
    </source>
</evidence>
<dbReference type="GO" id="GO:0005886">
    <property type="term" value="C:plasma membrane"/>
    <property type="evidence" value="ECO:0007669"/>
    <property type="project" value="UniProtKB-SubCell"/>
</dbReference>
<evidence type="ECO:0000313" key="9">
    <source>
        <dbReference type="EMBL" id="KMM37245.1"/>
    </source>
</evidence>
<comment type="subcellular location">
    <subcellularLocation>
        <location evidence="1">Cell inner membrane</location>
        <topology evidence="1">Multi-pass membrane protein</topology>
    </subcellularLocation>
</comment>
<accession>A0A0J6CVM8</accession>
<dbReference type="InterPro" id="IPR055348">
    <property type="entry name" value="DctQ"/>
</dbReference>
<sequence>MATLNWLNENIERFLSIVLFMLFSFLMILNVLMLYITQSAIAWASEAVLTIFVFFVWIGISYAFKERKHIRVTALTEFLPVKWRKILEVIVSIMIILFFCLLIKVGIDWMSEPSVQNKTSLLLKYPMWLFYFSAPLGAALSTVRIVQNTFEDIRSLRSE</sequence>
<dbReference type="EMBL" id="LELK01000004">
    <property type="protein sequence ID" value="KMM37245.1"/>
    <property type="molecule type" value="Genomic_DNA"/>
</dbReference>
<keyword evidence="7" id="KW-0472">Membrane</keyword>
<dbReference type="OrthoDB" id="9815614at2"/>
<dbReference type="STRING" id="157733.AB986_15380"/>
<evidence type="ECO:0000256" key="6">
    <source>
        <dbReference type="ARBA" id="ARBA00022989"/>
    </source>
</evidence>
<evidence type="ECO:0000256" key="3">
    <source>
        <dbReference type="ARBA" id="ARBA00022475"/>
    </source>
</evidence>
<evidence type="ECO:0000256" key="4">
    <source>
        <dbReference type="ARBA" id="ARBA00022519"/>
    </source>
</evidence>
<gene>
    <name evidence="9" type="ORF">AB986_15380</name>
</gene>
<keyword evidence="3" id="KW-1003">Cell membrane</keyword>
<keyword evidence="6" id="KW-1133">Transmembrane helix</keyword>
<dbReference type="PANTHER" id="PTHR35011:SF2">
    <property type="entry name" value="2,3-DIKETO-L-GULONATE TRAP TRANSPORTER SMALL PERMEASE PROTEIN YIAM"/>
    <property type="match status" value="1"/>
</dbReference>
<reference evidence="9" key="1">
    <citation type="submission" date="2015-06" db="EMBL/GenBank/DDBJ databases">
        <authorList>
            <person name="Liu B."/>
            <person name="Wang J."/>
            <person name="Zhu Y."/>
            <person name="Liu G."/>
            <person name="Chen Q."/>
            <person name="Zheng C."/>
            <person name="Che J."/>
            <person name="Ge C."/>
            <person name="Shi H."/>
            <person name="Pan Z."/>
            <person name="Liu X."/>
        </authorList>
    </citation>
    <scope>NUCLEOTIDE SEQUENCE [LARGE SCALE GENOMIC DNA]</scope>
    <source>
        <strain evidence="9">DSM 16346</strain>
    </source>
</reference>
<proteinExistence type="inferred from homology"/>
<comment type="caution">
    <text evidence="9">The sequence shown here is derived from an EMBL/GenBank/DDBJ whole genome shotgun (WGS) entry which is preliminary data.</text>
</comment>
<dbReference type="Proteomes" id="UP000035996">
    <property type="component" value="Unassembled WGS sequence"/>
</dbReference>
<dbReference type="RefSeq" id="WP_048312122.1">
    <property type="nucleotide sequence ID" value="NZ_CP119526.1"/>
</dbReference>
<protein>
    <submittedName>
        <fullName evidence="9">Uncharacterized protein</fullName>
    </submittedName>
</protein>
<dbReference type="GO" id="GO:0015740">
    <property type="term" value="P:C4-dicarboxylate transport"/>
    <property type="evidence" value="ECO:0007669"/>
    <property type="project" value="TreeGrafter"/>
</dbReference>
<keyword evidence="5" id="KW-0812">Transmembrane</keyword>
<dbReference type="GeneID" id="301327413"/>
<dbReference type="AlphaFoldDB" id="A0A0J6CVM8"/>
<keyword evidence="10" id="KW-1185">Reference proteome</keyword>
<dbReference type="PATRIC" id="fig|157733.3.peg.1151"/>
<evidence type="ECO:0000313" key="10">
    <source>
        <dbReference type="Proteomes" id="UP000035996"/>
    </source>
</evidence>
<evidence type="ECO:0000256" key="8">
    <source>
        <dbReference type="ARBA" id="ARBA00038436"/>
    </source>
</evidence>
<evidence type="ECO:0000256" key="2">
    <source>
        <dbReference type="ARBA" id="ARBA00022448"/>
    </source>
</evidence>
<keyword evidence="2" id="KW-0813">Transport</keyword>